<keyword evidence="3" id="KW-1185">Reference proteome</keyword>
<comment type="caution">
    <text evidence="2">The sequence shown here is derived from an EMBL/GenBank/DDBJ whole genome shotgun (WGS) entry which is preliminary data.</text>
</comment>
<reference evidence="2 3" key="1">
    <citation type="journal article" date="2024" name="Nat. Commun.">
        <title>Phylogenomics reveals the evolutionary origins of lichenization in chlorophyte algae.</title>
        <authorList>
            <person name="Puginier C."/>
            <person name="Libourel C."/>
            <person name="Otte J."/>
            <person name="Skaloud P."/>
            <person name="Haon M."/>
            <person name="Grisel S."/>
            <person name="Petersen M."/>
            <person name="Berrin J.G."/>
            <person name="Delaux P.M."/>
            <person name="Dal Grande F."/>
            <person name="Keller J."/>
        </authorList>
    </citation>
    <scope>NUCLEOTIDE SEQUENCE [LARGE SCALE GENOMIC DNA]</scope>
    <source>
        <strain evidence="2 3">SAG 2523</strain>
    </source>
</reference>
<gene>
    <name evidence="2" type="ORF">WJX84_008314</name>
</gene>
<feature type="compositionally biased region" description="Basic and acidic residues" evidence="1">
    <location>
        <begin position="37"/>
        <end position="51"/>
    </location>
</feature>
<evidence type="ECO:0000313" key="3">
    <source>
        <dbReference type="Proteomes" id="UP001485043"/>
    </source>
</evidence>
<accession>A0AAW1TAI7</accession>
<organism evidence="2 3">
    <name type="scientific">Apatococcus fuscideae</name>
    <dbReference type="NCBI Taxonomy" id="2026836"/>
    <lineage>
        <taxon>Eukaryota</taxon>
        <taxon>Viridiplantae</taxon>
        <taxon>Chlorophyta</taxon>
        <taxon>core chlorophytes</taxon>
        <taxon>Trebouxiophyceae</taxon>
        <taxon>Chlorellales</taxon>
        <taxon>Chlorellaceae</taxon>
        <taxon>Apatococcus</taxon>
    </lineage>
</organism>
<protein>
    <submittedName>
        <fullName evidence="2">Uncharacterized protein</fullName>
    </submittedName>
</protein>
<evidence type="ECO:0000313" key="2">
    <source>
        <dbReference type="EMBL" id="KAK9865938.1"/>
    </source>
</evidence>
<sequence>MGFVSLQRVDGTASDPRGCCKSFPPENAGRVHQALHRRSDGSEKDLAEVSHSHLSRRSCRGSASYQVGCKRSRRVFTASMAA</sequence>
<dbReference type="AlphaFoldDB" id="A0AAW1TAI7"/>
<proteinExistence type="predicted"/>
<evidence type="ECO:0000256" key="1">
    <source>
        <dbReference type="SAM" id="MobiDB-lite"/>
    </source>
</evidence>
<dbReference type="Proteomes" id="UP001485043">
    <property type="component" value="Unassembled WGS sequence"/>
</dbReference>
<name>A0AAW1TAI7_9CHLO</name>
<dbReference type="EMBL" id="JALJOV010000204">
    <property type="protein sequence ID" value="KAK9865938.1"/>
    <property type="molecule type" value="Genomic_DNA"/>
</dbReference>
<feature type="region of interest" description="Disordered" evidence="1">
    <location>
        <begin position="1"/>
        <end position="53"/>
    </location>
</feature>